<reference evidence="2 3" key="1">
    <citation type="journal article" date="2021" name="BMC Genomics">
        <title>Datura genome reveals duplications of psychoactive alkaloid biosynthetic genes and high mutation rate following tissue culture.</title>
        <authorList>
            <person name="Rajewski A."/>
            <person name="Carter-House D."/>
            <person name="Stajich J."/>
            <person name="Litt A."/>
        </authorList>
    </citation>
    <scope>NUCLEOTIDE SEQUENCE [LARGE SCALE GENOMIC DNA]</scope>
    <source>
        <strain evidence="2">AR-01</strain>
    </source>
</reference>
<evidence type="ECO:0000256" key="1">
    <source>
        <dbReference type="SAM" id="MobiDB-lite"/>
    </source>
</evidence>
<gene>
    <name evidence="2" type="ORF">HAX54_004642</name>
</gene>
<sequence>MRPPRGRGGGGFRGGRDGGRGFRGADGRGVAAFLIPLFSIYQGKGRFDVSLIFFHFLRSFELLERSKPLRRLILVFNGDFKEELEDREETTSDKEEDELPEDNNEKESVRESCEVDLDEHSIKLFFKGIYIVGPGGSGCRMLGIGVVMERAESAPPIQI</sequence>
<accession>A0ABS8T8Q9</accession>
<dbReference type="Proteomes" id="UP000823775">
    <property type="component" value="Unassembled WGS sequence"/>
</dbReference>
<feature type="region of interest" description="Disordered" evidence="1">
    <location>
        <begin position="83"/>
        <end position="111"/>
    </location>
</feature>
<evidence type="ECO:0000313" key="2">
    <source>
        <dbReference type="EMBL" id="MCD7467298.1"/>
    </source>
</evidence>
<protein>
    <submittedName>
        <fullName evidence="2">Uncharacterized protein</fullName>
    </submittedName>
</protein>
<name>A0ABS8T8Q9_DATST</name>
<feature type="compositionally biased region" description="Acidic residues" evidence="1">
    <location>
        <begin position="83"/>
        <end position="102"/>
    </location>
</feature>
<comment type="caution">
    <text evidence="2">The sequence shown here is derived from an EMBL/GenBank/DDBJ whole genome shotgun (WGS) entry which is preliminary data.</text>
</comment>
<dbReference type="EMBL" id="JACEIK010001217">
    <property type="protein sequence ID" value="MCD7467298.1"/>
    <property type="molecule type" value="Genomic_DNA"/>
</dbReference>
<evidence type="ECO:0000313" key="3">
    <source>
        <dbReference type="Proteomes" id="UP000823775"/>
    </source>
</evidence>
<proteinExistence type="predicted"/>
<organism evidence="2 3">
    <name type="scientific">Datura stramonium</name>
    <name type="common">Jimsonweed</name>
    <name type="synonym">Common thornapple</name>
    <dbReference type="NCBI Taxonomy" id="4076"/>
    <lineage>
        <taxon>Eukaryota</taxon>
        <taxon>Viridiplantae</taxon>
        <taxon>Streptophyta</taxon>
        <taxon>Embryophyta</taxon>
        <taxon>Tracheophyta</taxon>
        <taxon>Spermatophyta</taxon>
        <taxon>Magnoliopsida</taxon>
        <taxon>eudicotyledons</taxon>
        <taxon>Gunneridae</taxon>
        <taxon>Pentapetalae</taxon>
        <taxon>asterids</taxon>
        <taxon>lamiids</taxon>
        <taxon>Solanales</taxon>
        <taxon>Solanaceae</taxon>
        <taxon>Solanoideae</taxon>
        <taxon>Datureae</taxon>
        <taxon>Datura</taxon>
    </lineage>
</organism>
<feature type="region of interest" description="Disordered" evidence="1">
    <location>
        <begin position="1"/>
        <end position="20"/>
    </location>
</feature>
<keyword evidence="3" id="KW-1185">Reference proteome</keyword>
<feature type="compositionally biased region" description="Gly residues" evidence="1">
    <location>
        <begin position="1"/>
        <end position="13"/>
    </location>
</feature>